<keyword evidence="9" id="KW-0511">Multifunctional enzyme</keyword>
<dbReference type="InterPro" id="IPR029045">
    <property type="entry name" value="ClpP/crotonase-like_dom_sf"/>
</dbReference>
<comment type="similarity">
    <text evidence="10">Belongs to the enoyl-CoA hydratase/isomerase family.</text>
</comment>
<comment type="caution">
    <text evidence="11">The sequence shown here is derived from an EMBL/GenBank/DDBJ whole genome shotgun (WGS) entry which is preliminary data.</text>
</comment>
<dbReference type="EMBL" id="JNBS01001145">
    <property type="protein sequence ID" value="OQS02348.1"/>
    <property type="molecule type" value="Genomic_DNA"/>
</dbReference>
<evidence type="ECO:0000256" key="8">
    <source>
        <dbReference type="ARBA" id="ARBA00023239"/>
    </source>
</evidence>
<dbReference type="PANTHER" id="PTHR43612:SF3">
    <property type="entry name" value="TRIFUNCTIONAL ENZYME SUBUNIT ALPHA, MITOCHONDRIAL"/>
    <property type="match status" value="1"/>
</dbReference>
<proteinExistence type="inferred from homology"/>
<dbReference type="InterPro" id="IPR001753">
    <property type="entry name" value="Enoyl-CoA_hydra/iso"/>
</dbReference>
<evidence type="ECO:0000256" key="3">
    <source>
        <dbReference type="ARBA" id="ARBA00008750"/>
    </source>
</evidence>
<evidence type="ECO:0000256" key="1">
    <source>
        <dbReference type="ARBA" id="ARBA00005005"/>
    </source>
</evidence>
<dbReference type="CDD" id="cd06558">
    <property type="entry name" value="crotonase-like"/>
    <property type="match status" value="1"/>
</dbReference>
<dbReference type="PANTHER" id="PTHR43612">
    <property type="entry name" value="TRIFUNCTIONAL ENZYME SUBUNIT ALPHA"/>
    <property type="match status" value="1"/>
</dbReference>
<accession>A0A1V9ZWE5</accession>
<evidence type="ECO:0000313" key="12">
    <source>
        <dbReference type="Proteomes" id="UP000243217"/>
    </source>
</evidence>
<dbReference type="GO" id="GO:0016507">
    <property type="term" value="C:mitochondrial fatty acid beta-oxidation multienzyme complex"/>
    <property type="evidence" value="ECO:0007669"/>
    <property type="project" value="TreeGrafter"/>
</dbReference>
<dbReference type="Pfam" id="PF00378">
    <property type="entry name" value="ECH_1"/>
    <property type="match status" value="1"/>
</dbReference>
<dbReference type="PROSITE" id="PS00166">
    <property type="entry name" value="ENOYL_COA_HYDRATASE"/>
    <property type="match status" value="1"/>
</dbReference>
<comment type="similarity">
    <text evidence="2">In the central section; belongs to the 3-hydroxyacyl-CoA dehydrogenase family.</text>
</comment>
<evidence type="ECO:0000256" key="6">
    <source>
        <dbReference type="ARBA" id="ARBA00023027"/>
    </source>
</evidence>
<sequence length="189" mass="20324">MALRYALRSQRVASRQSTRFLSSFSGDCLSLETRSNGVAIVRLDDKSSKVNTLSENMTKEMATMLDTIEKDSSIKSVVLISSKPGCFIAGADIAQLQACKTEDEVKKLSKNGQEYMQRIEKSSKPFIAAIDGSCMGGGLEVALACHYRIASSSKKTVLALPEVMLGLLPGAGGTQRLPRLVGLQASLDM</sequence>
<keyword evidence="7" id="KW-0443">Lipid metabolism</keyword>
<reference evidence="11 12" key="1">
    <citation type="journal article" date="2014" name="Genome Biol. Evol.">
        <title>The secreted proteins of Achlya hypogyna and Thraustotheca clavata identify the ancestral oomycete secretome and reveal gene acquisitions by horizontal gene transfer.</title>
        <authorList>
            <person name="Misner I."/>
            <person name="Blouin N."/>
            <person name="Leonard G."/>
            <person name="Richards T.A."/>
            <person name="Lane C.E."/>
        </authorList>
    </citation>
    <scope>NUCLEOTIDE SEQUENCE [LARGE SCALE GENOMIC DNA]</scope>
    <source>
        <strain evidence="11 12">ATCC 34112</strain>
    </source>
</reference>
<dbReference type="STRING" id="74557.A0A1V9ZWE5"/>
<protein>
    <recommendedName>
        <fullName evidence="4">enoyl-CoA hydratase</fullName>
        <ecNumber evidence="4">4.2.1.17</ecNumber>
    </recommendedName>
</protein>
<dbReference type="Gene3D" id="3.90.226.10">
    <property type="entry name" value="2-enoyl-CoA Hydratase, Chain A, domain 1"/>
    <property type="match status" value="1"/>
</dbReference>
<dbReference type="SUPFAM" id="SSF52096">
    <property type="entry name" value="ClpP/crotonase"/>
    <property type="match status" value="1"/>
</dbReference>
<evidence type="ECO:0000256" key="4">
    <source>
        <dbReference type="ARBA" id="ARBA00012076"/>
    </source>
</evidence>
<feature type="non-terminal residue" evidence="11">
    <location>
        <position position="189"/>
    </location>
</feature>
<evidence type="ECO:0000256" key="7">
    <source>
        <dbReference type="ARBA" id="ARBA00023098"/>
    </source>
</evidence>
<evidence type="ECO:0000256" key="2">
    <source>
        <dbReference type="ARBA" id="ARBA00007005"/>
    </source>
</evidence>
<gene>
    <name evidence="11" type="ORF">THRCLA_05267</name>
</gene>
<comment type="similarity">
    <text evidence="3">In the N-terminal section; belongs to the enoyl-CoA hydratase/isomerase family.</text>
</comment>
<dbReference type="GO" id="GO:0004300">
    <property type="term" value="F:enoyl-CoA hydratase activity"/>
    <property type="evidence" value="ECO:0007669"/>
    <property type="project" value="UniProtKB-EC"/>
</dbReference>
<dbReference type="FunFam" id="3.90.226.10:FF:000011">
    <property type="entry name" value="Fatty acid oxidation complex subunit alpha"/>
    <property type="match status" value="1"/>
</dbReference>
<keyword evidence="6" id="KW-0520">NAD</keyword>
<comment type="pathway">
    <text evidence="1">Lipid metabolism; fatty acid beta-oxidation.</text>
</comment>
<organism evidence="11 12">
    <name type="scientific">Thraustotheca clavata</name>
    <dbReference type="NCBI Taxonomy" id="74557"/>
    <lineage>
        <taxon>Eukaryota</taxon>
        <taxon>Sar</taxon>
        <taxon>Stramenopiles</taxon>
        <taxon>Oomycota</taxon>
        <taxon>Saprolegniomycetes</taxon>
        <taxon>Saprolegniales</taxon>
        <taxon>Achlyaceae</taxon>
        <taxon>Thraustotheca</taxon>
    </lineage>
</organism>
<evidence type="ECO:0000313" key="11">
    <source>
        <dbReference type="EMBL" id="OQS02348.1"/>
    </source>
</evidence>
<evidence type="ECO:0000256" key="10">
    <source>
        <dbReference type="RuleBase" id="RU003707"/>
    </source>
</evidence>
<dbReference type="EC" id="4.2.1.17" evidence="4"/>
<keyword evidence="12" id="KW-1185">Reference proteome</keyword>
<keyword evidence="8" id="KW-0456">Lyase</keyword>
<dbReference type="AlphaFoldDB" id="A0A1V9ZWE5"/>
<dbReference type="OrthoDB" id="10004768at2759"/>
<name>A0A1V9ZWE5_9STRA</name>
<dbReference type="InterPro" id="IPR050136">
    <property type="entry name" value="FA_oxidation_alpha_subunit"/>
</dbReference>
<dbReference type="GO" id="GO:0016509">
    <property type="term" value="F:long-chain (3S)-3-hydroxyacyl-CoA dehydrogenase (NAD+) activity"/>
    <property type="evidence" value="ECO:0007669"/>
    <property type="project" value="TreeGrafter"/>
</dbReference>
<evidence type="ECO:0000256" key="9">
    <source>
        <dbReference type="ARBA" id="ARBA00023268"/>
    </source>
</evidence>
<dbReference type="Proteomes" id="UP000243217">
    <property type="component" value="Unassembled WGS sequence"/>
</dbReference>
<dbReference type="InterPro" id="IPR018376">
    <property type="entry name" value="Enoyl-CoA_hyd/isom_CS"/>
</dbReference>
<evidence type="ECO:0000256" key="5">
    <source>
        <dbReference type="ARBA" id="ARBA00022832"/>
    </source>
</evidence>
<dbReference type="GO" id="GO:0006635">
    <property type="term" value="P:fatty acid beta-oxidation"/>
    <property type="evidence" value="ECO:0007669"/>
    <property type="project" value="TreeGrafter"/>
</dbReference>
<keyword evidence="5" id="KW-0276">Fatty acid metabolism</keyword>